<accession>A0A1Y1ZNT2</accession>
<reference evidence="7 8" key="1">
    <citation type="submission" date="2016-07" db="EMBL/GenBank/DDBJ databases">
        <title>Pervasive Adenine N6-methylation of Active Genes in Fungi.</title>
        <authorList>
            <consortium name="DOE Joint Genome Institute"/>
            <person name="Mondo S.J."/>
            <person name="Dannebaum R.O."/>
            <person name="Kuo R.C."/>
            <person name="Labutti K."/>
            <person name="Haridas S."/>
            <person name="Kuo A."/>
            <person name="Salamov A."/>
            <person name="Ahrendt S.R."/>
            <person name="Lipzen A."/>
            <person name="Sullivan W."/>
            <person name="Andreopoulos W.B."/>
            <person name="Clum A."/>
            <person name="Lindquist E."/>
            <person name="Daum C."/>
            <person name="Ramamoorthy G.K."/>
            <person name="Gryganskyi A."/>
            <person name="Culley D."/>
            <person name="Magnuson J.K."/>
            <person name="James T.Y."/>
            <person name="O'Malley M.A."/>
            <person name="Stajich J.E."/>
            <person name="Spatafora J.W."/>
            <person name="Visel A."/>
            <person name="Grigoriev I.V."/>
        </authorList>
    </citation>
    <scope>NUCLEOTIDE SEQUENCE [LARGE SCALE GENOMIC DNA]</scope>
    <source>
        <strain evidence="7 8">CBS 115471</strain>
    </source>
</reference>
<dbReference type="InterPro" id="IPR036396">
    <property type="entry name" value="Cyt_P450_sf"/>
</dbReference>
<organism evidence="7 8">
    <name type="scientific">Clohesyomyces aquaticus</name>
    <dbReference type="NCBI Taxonomy" id="1231657"/>
    <lineage>
        <taxon>Eukaryota</taxon>
        <taxon>Fungi</taxon>
        <taxon>Dikarya</taxon>
        <taxon>Ascomycota</taxon>
        <taxon>Pezizomycotina</taxon>
        <taxon>Dothideomycetes</taxon>
        <taxon>Pleosporomycetidae</taxon>
        <taxon>Pleosporales</taxon>
        <taxon>Lindgomycetaceae</taxon>
        <taxon>Clohesyomyces</taxon>
    </lineage>
</organism>
<dbReference type="GO" id="GO:0016705">
    <property type="term" value="F:oxidoreductase activity, acting on paired donors, with incorporation or reduction of molecular oxygen"/>
    <property type="evidence" value="ECO:0007669"/>
    <property type="project" value="InterPro"/>
</dbReference>
<evidence type="ECO:0000256" key="3">
    <source>
        <dbReference type="ARBA" id="ARBA00022723"/>
    </source>
</evidence>
<comment type="cofactor">
    <cofactor evidence="1 6">
        <name>heme</name>
        <dbReference type="ChEBI" id="CHEBI:30413"/>
    </cofactor>
</comment>
<comment type="similarity">
    <text evidence="2">Belongs to the cytochrome P450 family.</text>
</comment>
<evidence type="ECO:0000256" key="2">
    <source>
        <dbReference type="ARBA" id="ARBA00010617"/>
    </source>
</evidence>
<dbReference type="Proteomes" id="UP000193144">
    <property type="component" value="Unassembled WGS sequence"/>
</dbReference>
<dbReference type="PANTHER" id="PTHR46206:SF4">
    <property type="entry name" value="P450, PUTATIVE (EUROFUNG)-RELATED"/>
    <property type="match status" value="1"/>
</dbReference>
<evidence type="ECO:0000313" key="8">
    <source>
        <dbReference type="Proteomes" id="UP000193144"/>
    </source>
</evidence>
<dbReference type="PRINTS" id="PR00463">
    <property type="entry name" value="EP450I"/>
</dbReference>
<keyword evidence="6" id="KW-0349">Heme</keyword>
<dbReference type="Pfam" id="PF00067">
    <property type="entry name" value="p450"/>
    <property type="match status" value="1"/>
</dbReference>
<dbReference type="AlphaFoldDB" id="A0A1Y1ZNT2"/>
<dbReference type="CDD" id="cd11041">
    <property type="entry name" value="CYP503A1-like"/>
    <property type="match status" value="1"/>
</dbReference>
<dbReference type="InterPro" id="IPR001128">
    <property type="entry name" value="Cyt_P450"/>
</dbReference>
<evidence type="ECO:0000256" key="5">
    <source>
        <dbReference type="ARBA" id="ARBA00023004"/>
    </source>
</evidence>
<comment type="caution">
    <text evidence="7">The sequence shown here is derived from an EMBL/GenBank/DDBJ whole genome shotgun (WGS) entry which is preliminary data.</text>
</comment>
<keyword evidence="3 6" id="KW-0479">Metal-binding</keyword>
<evidence type="ECO:0000313" key="7">
    <source>
        <dbReference type="EMBL" id="ORY11854.1"/>
    </source>
</evidence>
<dbReference type="GO" id="GO:0004497">
    <property type="term" value="F:monooxygenase activity"/>
    <property type="evidence" value="ECO:0007669"/>
    <property type="project" value="InterPro"/>
</dbReference>
<sequence>MAVTLRPSLPFQTEASNNTFTAPALAPWFGTRSVPATHLVEPRRLVLAFSFLAVFVYILYRSSKYDDNYPIVNRKYAFEPSMFARLRWAVNSQKILDDAYEKYDGQVYRIARGDTDVVVVPAECIKELNKLPQEVCSSRVCHAYSMTGHLNGMDVVLKTNLHVRTILNRITPALPELLKPARTRIAETMSKVFPQDTRTWKVVKPVEEVVYCVSRVITLAAVGAPVCDDPNFIRLSFRHTTNVFTVMFIMRMVPSILQPYLVWFLPAKWRLRQSTKELESFVIPEAHRRKAEKHDPSRLDLLTWMMHEARNETEADPAMLTNLLASLAAGGTYSSANFIVGVVMDLVGHPHFLEEIRREIREKHNEVNGDWNFAAFNSLHKLDSAMKETARLAPGSNTTYSRVMRKNHQLQNGITLKKGQFICINSFRRSMDPSVFSDPEKYDALRAYNEDLQTHIAQPFRSFQGEDFRWGNGRWACPGRFLASMLAKVVLVKLLDEYDFAFVGGDTRPPKSIAHEFLYIDPGVEIKMRRRKLNSGIEYRAE</sequence>
<gene>
    <name evidence="7" type="ORF">BCR34DRAFT_564783</name>
</gene>
<dbReference type="Gene3D" id="1.10.630.10">
    <property type="entry name" value="Cytochrome P450"/>
    <property type="match status" value="1"/>
</dbReference>
<dbReference type="GO" id="GO:0005506">
    <property type="term" value="F:iron ion binding"/>
    <property type="evidence" value="ECO:0007669"/>
    <property type="project" value="InterPro"/>
</dbReference>
<evidence type="ECO:0000256" key="4">
    <source>
        <dbReference type="ARBA" id="ARBA00023002"/>
    </source>
</evidence>
<dbReference type="OrthoDB" id="1844152at2759"/>
<dbReference type="SUPFAM" id="SSF48264">
    <property type="entry name" value="Cytochrome P450"/>
    <property type="match status" value="1"/>
</dbReference>
<name>A0A1Y1ZNT2_9PLEO</name>
<dbReference type="InterPro" id="IPR002401">
    <property type="entry name" value="Cyt_P450_E_grp-I"/>
</dbReference>
<keyword evidence="4" id="KW-0560">Oxidoreductase</keyword>
<keyword evidence="5 6" id="KW-0408">Iron</keyword>
<proteinExistence type="inferred from homology"/>
<protein>
    <submittedName>
        <fullName evidence="7">Cytochrome P450</fullName>
    </submittedName>
</protein>
<dbReference type="STRING" id="1231657.A0A1Y1ZNT2"/>
<dbReference type="PANTHER" id="PTHR46206">
    <property type="entry name" value="CYTOCHROME P450"/>
    <property type="match status" value="1"/>
</dbReference>
<feature type="binding site" description="axial binding residue" evidence="6">
    <location>
        <position position="477"/>
    </location>
    <ligand>
        <name>heme</name>
        <dbReference type="ChEBI" id="CHEBI:30413"/>
    </ligand>
    <ligandPart>
        <name>Fe</name>
        <dbReference type="ChEBI" id="CHEBI:18248"/>
    </ligandPart>
</feature>
<evidence type="ECO:0000256" key="1">
    <source>
        <dbReference type="ARBA" id="ARBA00001971"/>
    </source>
</evidence>
<dbReference type="GO" id="GO:0020037">
    <property type="term" value="F:heme binding"/>
    <property type="evidence" value="ECO:0007669"/>
    <property type="project" value="InterPro"/>
</dbReference>
<dbReference type="EMBL" id="MCFA01000057">
    <property type="protein sequence ID" value="ORY11854.1"/>
    <property type="molecule type" value="Genomic_DNA"/>
</dbReference>
<evidence type="ECO:0000256" key="6">
    <source>
        <dbReference type="PIRSR" id="PIRSR602401-1"/>
    </source>
</evidence>
<keyword evidence="8" id="KW-1185">Reference proteome</keyword>